<dbReference type="InterPro" id="IPR045865">
    <property type="entry name" value="ACT-like_dom_sf"/>
</dbReference>
<dbReference type="InterPro" id="IPR002912">
    <property type="entry name" value="ACT_dom"/>
</dbReference>
<dbReference type="PANTHER" id="PTHR34875:SF6">
    <property type="entry name" value="UPF0237 PROTEIN MJ1558"/>
    <property type="match status" value="1"/>
</dbReference>
<proteinExistence type="predicted"/>
<reference evidence="2" key="1">
    <citation type="submission" date="2016-10" db="EMBL/GenBank/DDBJ databases">
        <title>Sequence of Gallionella enrichment culture.</title>
        <authorList>
            <person name="Poehlein A."/>
            <person name="Muehling M."/>
            <person name="Daniel R."/>
        </authorList>
    </citation>
    <scope>NUCLEOTIDE SEQUENCE</scope>
</reference>
<accession>A0A1J5RNW4</accession>
<feature type="domain" description="ACT" evidence="1">
    <location>
        <begin position="326"/>
        <end position="405"/>
    </location>
</feature>
<dbReference type="PANTHER" id="PTHR34875">
    <property type="entry name" value="UPF0237 PROTEIN MJ1558"/>
    <property type="match status" value="1"/>
</dbReference>
<dbReference type="Gene3D" id="3.40.50.12230">
    <property type="match status" value="1"/>
</dbReference>
<dbReference type="SUPFAM" id="SSF55021">
    <property type="entry name" value="ACT-like"/>
    <property type="match status" value="2"/>
</dbReference>
<evidence type="ECO:0000313" key="2">
    <source>
        <dbReference type="EMBL" id="OIQ91195.1"/>
    </source>
</evidence>
<dbReference type="Gene3D" id="3.30.70.260">
    <property type="match status" value="2"/>
</dbReference>
<evidence type="ECO:0000259" key="1">
    <source>
        <dbReference type="PROSITE" id="PS51671"/>
    </source>
</evidence>
<dbReference type="Pfam" id="PF13740">
    <property type="entry name" value="ACT_6"/>
    <property type="match status" value="1"/>
</dbReference>
<dbReference type="Pfam" id="PF00551">
    <property type="entry name" value="Formyl_trans_N"/>
    <property type="match status" value="1"/>
</dbReference>
<dbReference type="InterPro" id="IPR002376">
    <property type="entry name" value="Formyl_transf_N"/>
</dbReference>
<name>A0A1J5RNW4_9ZZZZ</name>
<dbReference type="EMBL" id="MLJW01000267">
    <property type="protein sequence ID" value="OIQ91195.1"/>
    <property type="molecule type" value="Genomic_DNA"/>
</dbReference>
<comment type="caution">
    <text evidence="2">The sequence shown here is derived from an EMBL/GenBank/DDBJ whole genome shotgun (WGS) entry which is preliminary data.</text>
</comment>
<dbReference type="AlphaFoldDB" id="A0A1J5RNW4"/>
<dbReference type="PROSITE" id="PS51671">
    <property type="entry name" value="ACT"/>
    <property type="match status" value="1"/>
</dbReference>
<dbReference type="InterPro" id="IPR036477">
    <property type="entry name" value="Formyl_transf_N_sf"/>
</dbReference>
<dbReference type="SUPFAM" id="SSF53328">
    <property type="entry name" value="Formyltransferase"/>
    <property type="match status" value="1"/>
</dbReference>
<dbReference type="InterPro" id="IPR050990">
    <property type="entry name" value="UPF0237/GcvR_regulator"/>
</dbReference>
<dbReference type="EC" id="2.1.2.9" evidence="2"/>
<dbReference type="CDD" id="cd04869">
    <property type="entry name" value="ACT_GcvR_2"/>
    <property type="match status" value="1"/>
</dbReference>
<protein>
    <submittedName>
        <fullName evidence="2">Methionyl-tRNA formyltransferase</fullName>
        <ecNumber evidence="2">2.1.2.9</ecNumber>
    </submittedName>
</protein>
<organism evidence="2">
    <name type="scientific">mine drainage metagenome</name>
    <dbReference type="NCBI Taxonomy" id="410659"/>
    <lineage>
        <taxon>unclassified sequences</taxon>
        <taxon>metagenomes</taxon>
        <taxon>ecological metagenomes</taxon>
    </lineage>
</organism>
<dbReference type="GO" id="GO:0004479">
    <property type="term" value="F:methionyl-tRNA formyltransferase activity"/>
    <property type="evidence" value="ECO:0007669"/>
    <property type="project" value="UniProtKB-EC"/>
</dbReference>
<keyword evidence="2" id="KW-0808">Transferase</keyword>
<sequence>MWLSPVGPSESWTAPYKPLVHLWKDVTMKCALVGSRFFAASVFEALRKEEGIEFTSIVAPAADDRLALAARAAGAALHVLENPKTVPGDAIAEGTDLIIAAHTHARVSNEALARSRLGGIGYHPSLLPRHRGIAAVEWTILEGDPIAGGSVYHLADGWDAGAIAAQDWCFVAKGETARELWERALAPMGLALLSKVVHLARSQGTLPAYPQDPRFATRAPMIRRAVVLTEEAPSTSTSLVVTIVGPDRPGIVNLLADRAQRFGANWAASRMTRLAGEFAGMVHFEVPRENADALATALRAMESSGLQVVIARSDGAKLPTSLRGVELSLVGEDRLGIVSSLTKMLAERSISIENIHTEIVRSGGVGQQTFKIEAHLLVPAASSIDELRRELGALASEMMVDISLGERQIPGQSS</sequence>
<gene>
    <name evidence="2" type="primary">fmt_12</name>
    <name evidence="2" type="ORF">GALL_269250</name>
</gene>